<evidence type="ECO:0008006" key="4">
    <source>
        <dbReference type="Google" id="ProtNLM"/>
    </source>
</evidence>
<feature type="coiled-coil region" evidence="1">
    <location>
        <begin position="187"/>
        <end position="214"/>
    </location>
</feature>
<dbReference type="RefSeq" id="WP_069583166.1">
    <property type="nucleotide sequence ID" value="NZ_LMVM01000037.1"/>
</dbReference>
<comment type="caution">
    <text evidence="2">The sequence shown here is derived from an EMBL/GenBank/DDBJ whole genome shotgun (WGS) entry which is preliminary data.</text>
</comment>
<evidence type="ECO:0000313" key="2">
    <source>
        <dbReference type="EMBL" id="PAV03702.1"/>
    </source>
</evidence>
<protein>
    <recommendedName>
        <fullName evidence="4">Rad50/SbcC-type AAA domain-containing protein</fullName>
    </recommendedName>
</protein>
<dbReference type="OrthoDB" id="148398at2157"/>
<sequence>MEIVLYNHKGDQNSIKFKLGDLNIITGLGGTGKTALIGITEYCLGSGDCRIPEGPTIDNVDWVGLKLQLKNGQAFVARKIPTDDKKSSEEIFYKVQSELEIPPYSELEKIGNLDVLTALLTQLCGIDNNIQESNSGKKFPANIRHSLYYNFQEESELTTNKFLFHKQDTFAVNDMKLTLPYFLDAYSDDLIKKIKELKKQKKRLKLLLRKQSEFEAVRGADLSLAKNLILEAQNIGLTSISFVPDTWENCVKMLNKIRDMPIEYHEDFNEHNEVFDKLIEENNDLRNELNRTRREIKSIEELNTYQSGFSNEANSQLLKIKSIELFEDNHNNINYCPICESKINDKKIPSLEQLKKSSKQLESQIRDVEENSPQMQKVLEDLKNKKYNLELKLKENRMSRKKIQDSNLRLKRLKENSEKKIYLRGQIDLYVDSISDLVEDVDLQLEIDEINDRISHLKEETDPKKYNERMQKILEEINKSINNWAKFLNLQHPECPLSFDYKKLTLLVHFEKGPRPMSKIGSSATHRGYHILTHLALHKWFVENNRPVPRFLYIDQPSQSNFIPENASKEKKEREHEDVLDIYKLLYKFIKEIRPDFQIIVTDHADFEDKFFQERIIDRWDSEKKLVPEEWTKSD</sequence>
<reference evidence="2 3" key="1">
    <citation type="journal article" date="2017" name="BMC Genomics">
        <title>Genomic analysis of methanogenic archaea reveals a shift towards energy conservation.</title>
        <authorList>
            <person name="Gilmore S.P."/>
            <person name="Henske J.K."/>
            <person name="Sexton J.A."/>
            <person name="Solomon K.V."/>
            <person name="Seppala S."/>
            <person name="Yoo J.I."/>
            <person name="Huyett L.M."/>
            <person name="Pressman A."/>
            <person name="Cogan J.Z."/>
            <person name="Kivenson V."/>
            <person name="Peng X."/>
            <person name="Tan Y."/>
            <person name="Valentine D.L."/>
            <person name="O'Malley M.A."/>
        </authorList>
    </citation>
    <scope>NUCLEOTIDE SEQUENCE [LARGE SCALE GENOMIC DNA]</scope>
    <source>
        <strain evidence="2 3">M.o.H.</strain>
    </source>
</reference>
<name>A0A2A2H2T3_METBR</name>
<dbReference type="AlphaFoldDB" id="A0A2A2H2T3"/>
<feature type="coiled-coil region" evidence="1">
    <location>
        <begin position="351"/>
        <end position="416"/>
    </location>
</feature>
<accession>A0A2A2H2T3</accession>
<keyword evidence="1" id="KW-0175">Coiled coil</keyword>
<organism evidence="2 3">
    <name type="scientific">Methanobacterium bryantii</name>
    <dbReference type="NCBI Taxonomy" id="2161"/>
    <lineage>
        <taxon>Archaea</taxon>
        <taxon>Methanobacteriati</taxon>
        <taxon>Methanobacteriota</taxon>
        <taxon>Methanomada group</taxon>
        <taxon>Methanobacteria</taxon>
        <taxon>Methanobacteriales</taxon>
        <taxon>Methanobacteriaceae</taxon>
        <taxon>Methanobacterium</taxon>
    </lineage>
</organism>
<dbReference type="Pfam" id="PF12532">
    <property type="entry name" value="DUF3732"/>
    <property type="match status" value="1"/>
</dbReference>
<proteinExistence type="predicted"/>
<evidence type="ECO:0000256" key="1">
    <source>
        <dbReference type="SAM" id="Coils"/>
    </source>
</evidence>
<evidence type="ECO:0000313" key="3">
    <source>
        <dbReference type="Proteomes" id="UP000217784"/>
    </source>
</evidence>
<dbReference type="Proteomes" id="UP000217784">
    <property type="component" value="Unassembled WGS sequence"/>
</dbReference>
<keyword evidence="3" id="KW-1185">Reference proteome</keyword>
<dbReference type="EMBL" id="LMVM01000037">
    <property type="protein sequence ID" value="PAV03702.1"/>
    <property type="molecule type" value="Genomic_DNA"/>
</dbReference>
<gene>
    <name evidence="2" type="ORF">ASJ80_01680</name>
</gene>
<feature type="coiled-coil region" evidence="1">
    <location>
        <begin position="268"/>
        <end position="302"/>
    </location>
</feature>
<dbReference type="InterPro" id="IPR022205">
    <property type="entry name" value="DUF3732"/>
</dbReference>